<dbReference type="Proteomes" id="UP001575181">
    <property type="component" value="Unassembled WGS sequence"/>
</dbReference>
<evidence type="ECO:0008006" key="4">
    <source>
        <dbReference type="Google" id="ProtNLM"/>
    </source>
</evidence>
<dbReference type="RefSeq" id="WP_373656957.1">
    <property type="nucleotide sequence ID" value="NZ_JBGUAW010000011.1"/>
</dbReference>
<reference evidence="2 3" key="1">
    <citation type="submission" date="2024-08" db="EMBL/GenBank/DDBJ databases">
        <title>Whole-genome sequencing of halo(alkali)philic microorganisms from hypersaline lakes.</title>
        <authorList>
            <person name="Sorokin D.Y."/>
            <person name="Merkel A.Y."/>
            <person name="Messina E."/>
            <person name="Yakimov M."/>
        </authorList>
    </citation>
    <scope>NUCLEOTIDE SEQUENCE [LARGE SCALE GENOMIC DNA]</scope>
    <source>
        <strain evidence="2 3">Cl-TMA</strain>
    </source>
</reference>
<evidence type="ECO:0000313" key="2">
    <source>
        <dbReference type="EMBL" id="MFA9462170.1"/>
    </source>
</evidence>
<accession>A0ABV4U1I0</accession>
<organism evidence="2 3">
    <name type="scientific">Thiohalorhabdus methylotrophus</name>
    <dbReference type="NCBI Taxonomy" id="3242694"/>
    <lineage>
        <taxon>Bacteria</taxon>
        <taxon>Pseudomonadati</taxon>
        <taxon>Pseudomonadota</taxon>
        <taxon>Gammaproteobacteria</taxon>
        <taxon>Thiohalorhabdales</taxon>
        <taxon>Thiohalorhabdaceae</taxon>
        <taxon>Thiohalorhabdus</taxon>
    </lineage>
</organism>
<feature type="region of interest" description="Disordered" evidence="1">
    <location>
        <begin position="114"/>
        <end position="149"/>
    </location>
</feature>
<sequence>MAYRWIIGGALSLLLIGCGGSGGDSGIPRSAIKEATASTEAGIWVENAEMEQKGETLLLAVTMAQDADREKAKYSGQQYVRQLKEVIPGTPDPHRAVGTGQYIYKITVQDPQGRVRYKGTKPNDAKKVAWRQPAPPEAQKALAEHDGKQ</sequence>
<comment type="caution">
    <text evidence="2">The sequence shown here is derived from an EMBL/GenBank/DDBJ whole genome shotgun (WGS) entry which is preliminary data.</text>
</comment>
<evidence type="ECO:0000256" key="1">
    <source>
        <dbReference type="SAM" id="MobiDB-lite"/>
    </source>
</evidence>
<protein>
    <recommendedName>
        <fullName evidence="4">Lipoprotein</fullName>
    </recommendedName>
</protein>
<evidence type="ECO:0000313" key="3">
    <source>
        <dbReference type="Proteomes" id="UP001575181"/>
    </source>
</evidence>
<dbReference type="PROSITE" id="PS51257">
    <property type="entry name" value="PROKAR_LIPOPROTEIN"/>
    <property type="match status" value="1"/>
</dbReference>
<gene>
    <name evidence="2" type="ORF">ACERLL_15230</name>
</gene>
<keyword evidence="3" id="KW-1185">Reference proteome</keyword>
<name>A0ABV4U1I0_9GAMM</name>
<proteinExistence type="predicted"/>
<dbReference type="EMBL" id="JBGUAW010000011">
    <property type="protein sequence ID" value="MFA9462170.1"/>
    <property type="molecule type" value="Genomic_DNA"/>
</dbReference>